<protein>
    <submittedName>
        <fullName evidence="3">DDE transposase</fullName>
    </submittedName>
</protein>
<gene>
    <name evidence="3" type="ORF">CWM47_08320</name>
</gene>
<dbReference type="GO" id="GO:0004803">
    <property type="term" value="F:transposase activity"/>
    <property type="evidence" value="ECO:0007669"/>
    <property type="project" value="InterPro"/>
</dbReference>
<dbReference type="OrthoDB" id="1270539at2"/>
<accession>A0A2K8YW49</accession>
<dbReference type="PANTHER" id="PTHR30007:SF0">
    <property type="entry name" value="TRANSPOSASE"/>
    <property type="match status" value="1"/>
</dbReference>
<dbReference type="KEGG" id="spir:CWM47_08320"/>
<evidence type="ECO:0000259" key="1">
    <source>
        <dbReference type="Pfam" id="PF01609"/>
    </source>
</evidence>
<dbReference type="PANTHER" id="PTHR30007">
    <property type="entry name" value="PHP DOMAIN PROTEIN"/>
    <property type="match status" value="1"/>
</dbReference>
<reference evidence="3 4" key="1">
    <citation type="submission" date="2017-11" db="EMBL/GenBank/DDBJ databases">
        <title>Taxonomic description and genome sequences of Spirosoma HA7 sp. nov., isolated from pollen microhabitat of Corylus avellana.</title>
        <authorList>
            <person name="Ambika Manirajan B."/>
            <person name="Suarez C."/>
            <person name="Ratering S."/>
            <person name="Geissler-Plaum R."/>
            <person name="Cardinale M."/>
            <person name="Sylvia S."/>
        </authorList>
    </citation>
    <scope>NUCLEOTIDE SEQUENCE [LARGE SCALE GENOMIC DNA]</scope>
    <source>
        <strain evidence="3 4">HA7</strain>
    </source>
</reference>
<feature type="domain" description="Insertion element IS402-like" evidence="2">
    <location>
        <begin position="1"/>
        <end position="47"/>
    </location>
</feature>
<dbReference type="NCBIfam" id="NF033580">
    <property type="entry name" value="transpos_IS5_3"/>
    <property type="match status" value="1"/>
</dbReference>
<dbReference type="Proteomes" id="UP000232883">
    <property type="component" value="Chromosome"/>
</dbReference>
<dbReference type="GO" id="GO:0006313">
    <property type="term" value="P:DNA transposition"/>
    <property type="evidence" value="ECO:0007669"/>
    <property type="project" value="InterPro"/>
</dbReference>
<evidence type="ECO:0000313" key="4">
    <source>
        <dbReference type="Proteomes" id="UP000232883"/>
    </source>
</evidence>
<feature type="domain" description="Transposase IS4-like" evidence="1">
    <location>
        <begin position="64"/>
        <end position="219"/>
    </location>
</feature>
<dbReference type="InterPro" id="IPR002559">
    <property type="entry name" value="Transposase_11"/>
</dbReference>
<dbReference type="GO" id="GO:0003677">
    <property type="term" value="F:DNA binding"/>
    <property type="evidence" value="ECO:0007669"/>
    <property type="project" value="InterPro"/>
</dbReference>
<dbReference type="AlphaFoldDB" id="A0A2K8YW49"/>
<evidence type="ECO:0000259" key="2">
    <source>
        <dbReference type="Pfam" id="PF13340"/>
    </source>
</evidence>
<proteinExistence type="predicted"/>
<dbReference type="Pfam" id="PF01609">
    <property type="entry name" value="DDE_Tnp_1"/>
    <property type="match status" value="1"/>
</dbReference>
<organism evidence="3 4">
    <name type="scientific">Spirosoma pollinicola</name>
    <dbReference type="NCBI Taxonomy" id="2057025"/>
    <lineage>
        <taxon>Bacteria</taxon>
        <taxon>Pseudomonadati</taxon>
        <taxon>Bacteroidota</taxon>
        <taxon>Cytophagia</taxon>
        <taxon>Cytophagales</taxon>
        <taxon>Cytophagaceae</taxon>
        <taxon>Spirosoma</taxon>
    </lineage>
</organism>
<dbReference type="Pfam" id="PF13340">
    <property type="entry name" value="DUF4096"/>
    <property type="match status" value="1"/>
</dbReference>
<dbReference type="InterPro" id="IPR025161">
    <property type="entry name" value="IS402-like_dom"/>
</dbReference>
<keyword evidence="4" id="KW-1185">Reference proteome</keyword>
<dbReference type="EMBL" id="CP025096">
    <property type="protein sequence ID" value="AUD01823.1"/>
    <property type="molecule type" value="Genomic_DNA"/>
</dbReference>
<evidence type="ECO:0000313" key="3">
    <source>
        <dbReference type="EMBL" id="AUD01823.1"/>
    </source>
</evidence>
<sequence>MRTIINAILAINRTGVQWRELNSKYPPWQTVFYHFRQFKLRGIWEEMLDKLVVKERVRQHCQETPSLLAIDSQSVKIMQFIEEETGIDGNKKINGRKRSIAVDRLGLPWSLAVTSASTSDNEAGRLVVDRLRGKVPRLKVVAADHGYKVSFIEHVEQHHGWRVEIAQKPESSRGFVPEKNRWPVERSLGWLNFRRRLFRDVEKTVESSEAMLRIAFISIILNRFAK</sequence>
<name>A0A2K8YW49_9BACT</name>